<dbReference type="InterPro" id="IPR018392">
    <property type="entry name" value="LysM"/>
</dbReference>
<evidence type="ECO:0000313" key="6">
    <source>
        <dbReference type="EMBL" id="ASB88452.1"/>
    </source>
</evidence>
<dbReference type="EMBL" id="CP021920">
    <property type="protein sequence ID" value="ASB88452.1"/>
    <property type="molecule type" value="Genomic_DNA"/>
</dbReference>
<protein>
    <recommendedName>
        <fullName evidence="4">Lysozyme</fullName>
        <ecNumber evidence="4">3.2.1.17</ecNumber>
    </recommendedName>
</protein>
<dbReference type="Pfam" id="PF01476">
    <property type="entry name" value="LysM"/>
    <property type="match status" value="2"/>
</dbReference>
<evidence type="ECO:0000256" key="3">
    <source>
        <dbReference type="ARBA" id="ARBA00023295"/>
    </source>
</evidence>
<dbReference type="InterPro" id="IPR017853">
    <property type="entry name" value="GH"/>
</dbReference>
<dbReference type="EC" id="3.2.1.17" evidence="4"/>
<evidence type="ECO:0000256" key="2">
    <source>
        <dbReference type="ARBA" id="ARBA00022801"/>
    </source>
</evidence>
<evidence type="ECO:0000313" key="7">
    <source>
        <dbReference type="Proteomes" id="UP000196877"/>
    </source>
</evidence>
<dbReference type="InterPro" id="IPR036779">
    <property type="entry name" value="LysM_dom_sf"/>
</dbReference>
<evidence type="ECO:0000256" key="1">
    <source>
        <dbReference type="ARBA" id="ARBA00010646"/>
    </source>
</evidence>
<keyword evidence="3 4" id="KW-0326">Glycosidase</keyword>
<dbReference type="Proteomes" id="UP000196877">
    <property type="component" value="Chromosome"/>
</dbReference>
<accession>A0ABN5ACE0</accession>
<organism evidence="6 7">
    <name type="scientific">Bacillus sonorensis</name>
    <dbReference type="NCBI Taxonomy" id="119858"/>
    <lineage>
        <taxon>Bacteria</taxon>
        <taxon>Bacillati</taxon>
        <taxon>Bacillota</taxon>
        <taxon>Bacilli</taxon>
        <taxon>Bacillales</taxon>
        <taxon>Bacillaceae</taxon>
        <taxon>Bacillus</taxon>
    </lineage>
</organism>
<proteinExistence type="inferred from homology"/>
<dbReference type="PROSITE" id="PS51904">
    <property type="entry name" value="GLYCOSYL_HYDROL_F25_2"/>
    <property type="match status" value="1"/>
</dbReference>
<keyword evidence="2 4" id="KW-0378">Hydrolase</keyword>
<name>A0ABN5ACE0_9BACI</name>
<dbReference type="PROSITE" id="PS00953">
    <property type="entry name" value="GLYCOSYL_HYDROL_F25_1"/>
    <property type="match status" value="1"/>
</dbReference>
<dbReference type="SMART" id="SM00641">
    <property type="entry name" value="Glyco_25"/>
    <property type="match status" value="1"/>
</dbReference>
<dbReference type="SMART" id="SM00257">
    <property type="entry name" value="LysM"/>
    <property type="match status" value="2"/>
</dbReference>
<dbReference type="Pfam" id="PF01183">
    <property type="entry name" value="Glyco_hydro_25"/>
    <property type="match status" value="1"/>
</dbReference>
<dbReference type="Gene3D" id="3.20.20.80">
    <property type="entry name" value="Glycosidases"/>
    <property type="match status" value="1"/>
</dbReference>
<dbReference type="CDD" id="cd00118">
    <property type="entry name" value="LysM"/>
    <property type="match status" value="2"/>
</dbReference>
<dbReference type="SUPFAM" id="SSF54106">
    <property type="entry name" value="LysM domain"/>
    <property type="match status" value="2"/>
</dbReference>
<dbReference type="InterPro" id="IPR008270">
    <property type="entry name" value="Glyco_hydro_25_AS"/>
</dbReference>
<reference evidence="6 7" key="1">
    <citation type="submission" date="2017-06" db="EMBL/GenBank/DDBJ databases">
        <title>Genome sequence of Bacillus sonorensis strain SRCM101395.</title>
        <authorList>
            <person name="Cho S.H."/>
        </authorList>
    </citation>
    <scope>NUCLEOTIDE SEQUENCE [LARGE SCALE GENOMIC DNA]</scope>
    <source>
        <strain evidence="6 7">SRCM101395</strain>
    </source>
</reference>
<sequence length="318" mass="34993">MGIKGIDVSHWQGNINWKKVAADGIKFAFIKATEGTTLKDKKFETNVSGANAAGIKTGAYHFARFGSKSEALEEARFFLSVVKKVNLSYPLVLDLEVNQRNVSKSILTDAAVAFLRELESAGYFAMIYSGKSFLENCLDESKLNPFALWVARYNSTLGRHADIWQYSSSGKVQGISGNVDMNICYRDGLRAQVAVKTEKVATTVKPISNKKPVKSGTVYTVKKGDALSVIAKKYNTTVKALQSLNNIKDPNKIYVGQKLKISGSASKASNNKQYYTIKSGDTLSGISIRFNTSIKTLQSWNSIKNANKIYAGQKIRVR</sequence>
<dbReference type="Gene3D" id="3.10.350.10">
    <property type="entry name" value="LysM domain"/>
    <property type="match status" value="2"/>
</dbReference>
<dbReference type="CDD" id="cd06414">
    <property type="entry name" value="GH25_LytC-like"/>
    <property type="match status" value="1"/>
</dbReference>
<evidence type="ECO:0000259" key="5">
    <source>
        <dbReference type="PROSITE" id="PS51782"/>
    </source>
</evidence>
<dbReference type="InterPro" id="IPR002053">
    <property type="entry name" value="Glyco_hydro_25"/>
</dbReference>
<dbReference type="PANTHER" id="PTHR34135">
    <property type="entry name" value="LYSOZYME"/>
    <property type="match status" value="1"/>
</dbReference>
<gene>
    <name evidence="6" type="ORF">S101395_01944</name>
</gene>
<dbReference type="PANTHER" id="PTHR34135:SF2">
    <property type="entry name" value="LYSOZYME"/>
    <property type="match status" value="1"/>
</dbReference>
<feature type="domain" description="LysM" evidence="5">
    <location>
        <begin position="273"/>
        <end position="317"/>
    </location>
</feature>
<feature type="domain" description="LysM" evidence="5">
    <location>
        <begin position="217"/>
        <end position="261"/>
    </location>
</feature>
<dbReference type="PROSITE" id="PS51782">
    <property type="entry name" value="LYSM"/>
    <property type="match status" value="2"/>
</dbReference>
<dbReference type="InterPro" id="IPR018077">
    <property type="entry name" value="Glyco_hydro_fam25_subgr"/>
</dbReference>
<dbReference type="RefSeq" id="WP_088272845.1">
    <property type="nucleotide sequence ID" value="NZ_BORD01000005.1"/>
</dbReference>
<comment type="catalytic activity">
    <reaction evidence="4">
        <text>Hydrolysis of (1-&gt;4)-beta-linkages between N-acetylmuramic acid and N-acetyl-D-glucosamine residues in a peptidoglycan and between N-acetyl-D-glucosamine residues in chitodextrins.</text>
        <dbReference type="EC" id="3.2.1.17"/>
    </reaction>
</comment>
<comment type="similarity">
    <text evidence="1 4">Belongs to the glycosyl hydrolase 25 family.</text>
</comment>
<evidence type="ECO:0000256" key="4">
    <source>
        <dbReference type="RuleBase" id="RU361176"/>
    </source>
</evidence>
<keyword evidence="7" id="KW-1185">Reference proteome</keyword>
<dbReference type="SUPFAM" id="SSF51445">
    <property type="entry name" value="(Trans)glycosidases"/>
    <property type="match status" value="1"/>
</dbReference>